<dbReference type="SUPFAM" id="SSF100895">
    <property type="entry name" value="Kazal-type serine protease inhibitors"/>
    <property type="match status" value="1"/>
</dbReference>
<dbReference type="InterPro" id="IPR002350">
    <property type="entry name" value="Kazal_dom"/>
</dbReference>
<organism evidence="4">
    <name type="scientific">Volvox carteri f. nagariensis</name>
    <dbReference type="NCBI Taxonomy" id="3068"/>
    <lineage>
        <taxon>Eukaryota</taxon>
        <taxon>Viridiplantae</taxon>
        <taxon>Chlorophyta</taxon>
        <taxon>core chlorophytes</taxon>
        <taxon>Chlorophyceae</taxon>
        <taxon>CS clade</taxon>
        <taxon>Chlamydomonadales</taxon>
        <taxon>Volvocaceae</taxon>
        <taxon>Volvox</taxon>
    </lineage>
</organism>
<accession>D8TGS2</accession>
<dbReference type="SMART" id="SM00280">
    <property type="entry name" value="KAZAL"/>
    <property type="match status" value="1"/>
</dbReference>
<proteinExistence type="predicted"/>
<dbReference type="RefSeq" id="XP_002945955.1">
    <property type="nucleotide sequence ID" value="XM_002945909.1"/>
</dbReference>
<dbReference type="InterPro" id="IPR036058">
    <property type="entry name" value="Kazal_dom_sf"/>
</dbReference>
<evidence type="ECO:0000313" key="4">
    <source>
        <dbReference type="Proteomes" id="UP000001058"/>
    </source>
</evidence>
<dbReference type="GeneID" id="9625350"/>
<dbReference type="KEGG" id="vcn:VOLCADRAFT_54901"/>
<feature type="compositionally biased region" description="Pro residues" evidence="1">
    <location>
        <begin position="61"/>
        <end position="72"/>
    </location>
</feature>
<name>D8TGS2_VOLCA</name>
<dbReference type="AlphaFoldDB" id="D8TGS2"/>
<dbReference type="Proteomes" id="UP000001058">
    <property type="component" value="Unassembled WGS sequence"/>
</dbReference>
<evidence type="ECO:0000259" key="2">
    <source>
        <dbReference type="PROSITE" id="PS51465"/>
    </source>
</evidence>
<dbReference type="Pfam" id="PF00050">
    <property type="entry name" value="Kazal_1"/>
    <property type="match status" value="1"/>
</dbReference>
<dbReference type="EMBL" id="GL378323">
    <property type="protein sequence ID" value="EFJ52950.1"/>
    <property type="molecule type" value="Genomic_DNA"/>
</dbReference>
<reference evidence="3 4" key="1">
    <citation type="journal article" date="2010" name="Science">
        <title>Genomic analysis of organismal complexity in the multicellular green alga Volvox carteri.</title>
        <authorList>
            <person name="Prochnik S.E."/>
            <person name="Umen J."/>
            <person name="Nedelcu A.M."/>
            <person name="Hallmann A."/>
            <person name="Miller S.M."/>
            <person name="Nishii I."/>
            <person name="Ferris P."/>
            <person name="Kuo A."/>
            <person name="Mitros T."/>
            <person name="Fritz-Laylin L.K."/>
            <person name="Hellsten U."/>
            <person name="Chapman J."/>
            <person name="Simakov O."/>
            <person name="Rensing S.A."/>
            <person name="Terry A."/>
            <person name="Pangilinan J."/>
            <person name="Kapitonov V."/>
            <person name="Jurka J."/>
            <person name="Salamov A."/>
            <person name="Shapiro H."/>
            <person name="Schmutz J."/>
            <person name="Grimwood J."/>
            <person name="Lindquist E."/>
            <person name="Lucas S."/>
            <person name="Grigoriev I.V."/>
            <person name="Schmitt R."/>
            <person name="Kirk D."/>
            <person name="Rokhsar D.S."/>
        </authorList>
    </citation>
    <scope>NUCLEOTIDE SEQUENCE [LARGE SCALE GENOMIC DNA]</scope>
    <source>
        <strain evidence="4">f. Nagariensis / Eve</strain>
    </source>
</reference>
<dbReference type="OrthoDB" id="551340at2759"/>
<protein>
    <recommendedName>
        <fullName evidence="2">Kazal-like domain-containing protein</fullName>
    </recommendedName>
</protein>
<feature type="region of interest" description="Disordered" evidence="1">
    <location>
        <begin position="50"/>
        <end position="72"/>
    </location>
</feature>
<dbReference type="PROSITE" id="PS00282">
    <property type="entry name" value="KAZAL_1"/>
    <property type="match status" value="1"/>
</dbReference>
<evidence type="ECO:0000256" key="1">
    <source>
        <dbReference type="SAM" id="MobiDB-lite"/>
    </source>
</evidence>
<dbReference type="Gene3D" id="3.30.60.30">
    <property type="match status" value="1"/>
</dbReference>
<feature type="domain" description="Kazal-like" evidence="2">
    <location>
        <begin position="4"/>
        <end position="50"/>
    </location>
</feature>
<sequence>MANPGSNYDCQKGCRRTFKPVCGEDGRTYSNECVATCQDVQVARAGPCPGGFAPYRRPPPKLRPAPAPEPSA</sequence>
<keyword evidence="4" id="KW-1185">Reference proteome</keyword>
<dbReference type="PROSITE" id="PS51465">
    <property type="entry name" value="KAZAL_2"/>
    <property type="match status" value="1"/>
</dbReference>
<dbReference type="InParanoid" id="D8TGS2"/>
<gene>
    <name evidence="3" type="ORF">VOLCADRAFT_54901</name>
</gene>
<evidence type="ECO:0000313" key="3">
    <source>
        <dbReference type="EMBL" id="EFJ52950.1"/>
    </source>
</evidence>